<dbReference type="EMBL" id="VEVO01000019">
    <property type="protein sequence ID" value="KAF0026133.1"/>
    <property type="molecule type" value="Genomic_DNA"/>
</dbReference>
<evidence type="ECO:0000313" key="2">
    <source>
        <dbReference type="Proteomes" id="UP000438429"/>
    </source>
</evidence>
<comment type="caution">
    <text evidence="1">The sequence shown here is derived from an EMBL/GenBank/DDBJ whole genome shotgun (WGS) entry which is preliminary data.</text>
</comment>
<proteinExistence type="predicted"/>
<name>A0A6A4RVS2_SCOMX</name>
<evidence type="ECO:0000313" key="1">
    <source>
        <dbReference type="EMBL" id="KAF0026133.1"/>
    </source>
</evidence>
<organism evidence="1 2">
    <name type="scientific">Scophthalmus maximus</name>
    <name type="common">Turbot</name>
    <name type="synonym">Psetta maxima</name>
    <dbReference type="NCBI Taxonomy" id="52904"/>
    <lineage>
        <taxon>Eukaryota</taxon>
        <taxon>Metazoa</taxon>
        <taxon>Chordata</taxon>
        <taxon>Craniata</taxon>
        <taxon>Vertebrata</taxon>
        <taxon>Euteleostomi</taxon>
        <taxon>Actinopterygii</taxon>
        <taxon>Neopterygii</taxon>
        <taxon>Teleostei</taxon>
        <taxon>Neoteleostei</taxon>
        <taxon>Acanthomorphata</taxon>
        <taxon>Carangaria</taxon>
        <taxon>Pleuronectiformes</taxon>
        <taxon>Pleuronectoidei</taxon>
        <taxon>Scophthalmidae</taxon>
        <taxon>Scophthalmus</taxon>
    </lineage>
</organism>
<gene>
    <name evidence="1" type="ORF">F2P81_020870</name>
</gene>
<reference evidence="1 2" key="1">
    <citation type="submission" date="2019-06" db="EMBL/GenBank/DDBJ databases">
        <title>Draft genomes of female and male turbot (Scophthalmus maximus).</title>
        <authorList>
            <person name="Xu H."/>
            <person name="Xu X.-W."/>
            <person name="Shao C."/>
            <person name="Chen S."/>
        </authorList>
    </citation>
    <scope>NUCLEOTIDE SEQUENCE [LARGE SCALE GENOMIC DNA]</scope>
    <source>
        <strain evidence="1">Ysfricsl-2016a</strain>
        <tissue evidence="1">Blood</tissue>
    </source>
</reference>
<dbReference type="Proteomes" id="UP000438429">
    <property type="component" value="Unassembled WGS sequence"/>
</dbReference>
<dbReference type="AlphaFoldDB" id="A0A6A4RVS2"/>
<accession>A0A6A4RVS2</accession>
<sequence>MPTQARPDRRKRSSCSFSSLEALDQFMLAKEKLIIYQWRSNTSLKKDNRFRVNQSQIGIHGPHRGAPHGETSMDLFEFDLVCWKASTLTMISSTSYEITSIKYQIIFELCLSVVAGERECSAASAGVGRGRSASSAASCFWSARRRRSGQAKPSSSDPDETLYKITIQYSNTVGLTVLLETDQCRHMPRHGLHNLQLMIHAAF</sequence>
<protein>
    <submittedName>
        <fullName evidence="1">Uncharacterized protein</fullName>
    </submittedName>
</protein>